<name>A0A381PW63_9ZZZZ</name>
<gene>
    <name evidence="1" type="ORF">METZ01_LOCUS22517</name>
</gene>
<evidence type="ECO:0008006" key="2">
    <source>
        <dbReference type="Google" id="ProtNLM"/>
    </source>
</evidence>
<proteinExistence type="predicted"/>
<dbReference type="AlphaFoldDB" id="A0A381PW63"/>
<organism evidence="1">
    <name type="scientific">marine metagenome</name>
    <dbReference type="NCBI Taxonomy" id="408172"/>
    <lineage>
        <taxon>unclassified sequences</taxon>
        <taxon>metagenomes</taxon>
        <taxon>ecological metagenomes</taxon>
    </lineage>
</organism>
<sequence length="182" mass="20983">MLSTIFSQEKNHNLNFLFANNAYGLSYEYQRFVKPDLSVGADLRFYDIRTDEYPVYDPFYNQYDVSGEKSILIFPMYLRFNYYPFKDKIANNFQPFLLLSFGPFVTIDGDEDAGSFSDKWSDAPTQVNLGASIGFGVNLKTDRASGFSFGIAYDHLQVEEPIHDQEDFGGVLLYLQYRLGRE</sequence>
<protein>
    <recommendedName>
        <fullName evidence="2">Outer membrane protein beta-barrel domain-containing protein</fullName>
    </recommendedName>
</protein>
<dbReference type="EMBL" id="UINC01001068">
    <property type="protein sequence ID" value="SUZ69663.1"/>
    <property type="molecule type" value="Genomic_DNA"/>
</dbReference>
<reference evidence="1" key="1">
    <citation type="submission" date="2018-05" db="EMBL/GenBank/DDBJ databases">
        <authorList>
            <person name="Lanie J.A."/>
            <person name="Ng W.-L."/>
            <person name="Kazmierczak K.M."/>
            <person name="Andrzejewski T.M."/>
            <person name="Davidsen T.M."/>
            <person name="Wayne K.J."/>
            <person name="Tettelin H."/>
            <person name="Glass J.I."/>
            <person name="Rusch D."/>
            <person name="Podicherti R."/>
            <person name="Tsui H.-C.T."/>
            <person name="Winkler M.E."/>
        </authorList>
    </citation>
    <scope>NUCLEOTIDE SEQUENCE</scope>
</reference>
<accession>A0A381PW63</accession>
<evidence type="ECO:0000313" key="1">
    <source>
        <dbReference type="EMBL" id="SUZ69663.1"/>
    </source>
</evidence>